<evidence type="ECO:0000313" key="1">
    <source>
        <dbReference type="EMBL" id="KAK9881341.1"/>
    </source>
</evidence>
<evidence type="ECO:0008006" key="3">
    <source>
        <dbReference type="Google" id="ProtNLM"/>
    </source>
</evidence>
<dbReference type="Proteomes" id="UP001431783">
    <property type="component" value="Unassembled WGS sequence"/>
</dbReference>
<sequence>METGLILIPTLIFLALEKLSLALVIFREMFIHLALSRRTISGGERSFFSSFGGDGRSVSSRFCSASNFFEVAVGVIPASEVFLRLAGSVEVPGGWRLCSLSLSVRLSGNFFYGDFHVTRFIVAALCRCFLLLECFQELEGLFCLVHALCIPGLYYLRYLLGDVVHGCVWDTTID</sequence>
<proteinExistence type="predicted"/>
<dbReference type="AlphaFoldDB" id="A0AAW1UNE2"/>
<reference evidence="1 2" key="1">
    <citation type="submission" date="2023-03" db="EMBL/GenBank/DDBJ databases">
        <title>Genome insight into feeding habits of ladybird beetles.</title>
        <authorList>
            <person name="Li H.-S."/>
            <person name="Huang Y.-H."/>
            <person name="Pang H."/>
        </authorList>
    </citation>
    <scope>NUCLEOTIDE SEQUENCE [LARGE SCALE GENOMIC DNA]</scope>
    <source>
        <strain evidence="1">SYSU_2023b</strain>
        <tissue evidence="1">Whole body</tissue>
    </source>
</reference>
<evidence type="ECO:0000313" key="2">
    <source>
        <dbReference type="Proteomes" id="UP001431783"/>
    </source>
</evidence>
<dbReference type="EMBL" id="JARQZJ010000068">
    <property type="protein sequence ID" value="KAK9881341.1"/>
    <property type="molecule type" value="Genomic_DNA"/>
</dbReference>
<gene>
    <name evidence="1" type="ORF">WA026_015468</name>
</gene>
<comment type="caution">
    <text evidence="1">The sequence shown here is derived from an EMBL/GenBank/DDBJ whole genome shotgun (WGS) entry which is preliminary data.</text>
</comment>
<name>A0AAW1UNE2_9CUCU</name>
<protein>
    <recommendedName>
        <fullName evidence="3">Secreted protein</fullName>
    </recommendedName>
</protein>
<accession>A0AAW1UNE2</accession>
<organism evidence="1 2">
    <name type="scientific">Henosepilachna vigintioctopunctata</name>
    <dbReference type="NCBI Taxonomy" id="420089"/>
    <lineage>
        <taxon>Eukaryota</taxon>
        <taxon>Metazoa</taxon>
        <taxon>Ecdysozoa</taxon>
        <taxon>Arthropoda</taxon>
        <taxon>Hexapoda</taxon>
        <taxon>Insecta</taxon>
        <taxon>Pterygota</taxon>
        <taxon>Neoptera</taxon>
        <taxon>Endopterygota</taxon>
        <taxon>Coleoptera</taxon>
        <taxon>Polyphaga</taxon>
        <taxon>Cucujiformia</taxon>
        <taxon>Coccinelloidea</taxon>
        <taxon>Coccinellidae</taxon>
        <taxon>Epilachninae</taxon>
        <taxon>Epilachnini</taxon>
        <taxon>Henosepilachna</taxon>
    </lineage>
</organism>
<keyword evidence="2" id="KW-1185">Reference proteome</keyword>